<dbReference type="RefSeq" id="WP_173576120.1">
    <property type="nucleotide sequence ID" value="NZ_WOSW01000003.1"/>
</dbReference>
<keyword evidence="2" id="KW-1185">Reference proteome</keyword>
<evidence type="ECO:0000313" key="2">
    <source>
        <dbReference type="Proteomes" id="UP000615326"/>
    </source>
</evidence>
<proteinExistence type="predicted"/>
<dbReference type="Proteomes" id="UP000615326">
    <property type="component" value="Unassembled WGS sequence"/>
</dbReference>
<dbReference type="EMBL" id="WOSW01000003">
    <property type="protein sequence ID" value="NHO31509.1"/>
    <property type="molecule type" value="Genomic_DNA"/>
</dbReference>
<protein>
    <recommendedName>
        <fullName evidence="3">Secreted protein</fullName>
    </recommendedName>
</protein>
<name>A0ABX0K548_9PROT</name>
<gene>
    <name evidence="1" type="ORF">GOB84_02845</name>
</gene>
<evidence type="ECO:0008006" key="3">
    <source>
        <dbReference type="Google" id="ProtNLM"/>
    </source>
</evidence>
<reference evidence="1 2" key="1">
    <citation type="journal article" date="2020" name="Int. J. Syst. Evol. Microbiol.">
        <title>Novel acetic acid bacteria from cider fermentations: Acetobacter conturbans sp. nov. and Acetobacter fallax sp. nov.</title>
        <authorList>
            <person name="Sombolestani A.S."/>
            <person name="Cleenwerck I."/>
            <person name="Cnockaert M."/>
            <person name="Borremans W."/>
            <person name="Wieme A.D."/>
            <person name="De Vuyst L."/>
            <person name="Vandamme P."/>
        </authorList>
    </citation>
    <scope>NUCLEOTIDE SEQUENCE [LARGE SCALE GENOMIC DNA]</scope>
    <source>
        <strain evidence="1 2">LMG 1637</strain>
    </source>
</reference>
<sequence length="123" mass="13693">MVLSHGASEQSGGLCVWPSRPECIVFLRTMLVRRIAVFLVAACLCFQCQYGSARTVHHARSVTRHHHYMLHGCLSAGPVIVTHGRKLRSIGRGGKLLAPVGRAVYYTDARHYCMPGKHTRRRG</sequence>
<evidence type="ECO:0000313" key="1">
    <source>
        <dbReference type="EMBL" id="NHO31509.1"/>
    </source>
</evidence>
<comment type="caution">
    <text evidence="1">The sequence shown here is derived from an EMBL/GenBank/DDBJ whole genome shotgun (WGS) entry which is preliminary data.</text>
</comment>
<accession>A0ABX0K548</accession>
<organism evidence="1 2">
    <name type="scientific">Acetobacter fallax</name>
    <dbReference type="NCBI Taxonomy" id="1737473"/>
    <lineage>
        <taxon>Bacteria</taxon>
        <taxon>Pseudomonadati</taxon>
        <taxon>Pseudomonadota</taxon>
        <taxon>Alphaproteobacteria</taxon>
        <taxon>Acetobacterales</taxon>
        <taxon>Acetobacteraceae</taxon>
        <taxon>Acetobacter</taxon>
    </lineage>
</organism>